<name>A0A917JPN6_9GAMM</name>
<sequence>MGFTSSKLVFIISKYFKKILSEDSFQAFSLDNSILYKGESYHPTVIHFPGGKRNRFWLDYFLNQLNKKDSFSLTKPDNVHILQLNNYVSSDMEINPAEYFLKKAGLDYCSLGKAISPSTWRNSVKISLLNELLQNIPNSETPQYFLAYDSSDAVLIGECGTLIQALNEYRCNILFGLDSIIYNGFHWKKNVINTPKYMREYLKNHYRFLNSGMIFGEVEPMKRVLSFLLHEYSTNGLFPHFSDQHYYHQARFEFPEDIGVDYKKKYLLNIFHFTGFFERFQ</sequence>
<dbReference type="EMBL" id="BMOB01000001">
    <property type="protein sequence ID" value="GGI77265.1"/>
    <property type="molecule type" value="Genomic_DNA"/>
</dbReference>
<evidence type="ECO:0000313" key="1">
    <source>
        <dbReference type="EMBL" id="GGI77265.1"/>
    </source>
</evidence>
<proteinExistence type="predicted"/>
<accession>A0A917JPN6</accession>
<dbReference type="AlphaFoldDB" id="A0A917JPN6"/>
<gene>
    <name evidence="1" type="ORF">GCM10007966_02470</name>
</gene>
<dbReference type="RefSeq" id="WP_131775487.1">
    <property type="nucleotide sequence ID" value="NZ_BMOB01000001.1"/>
</dbReference>
<comment type="caution">
    <text evidence="1">The sequence shown here is derived from an EMBL/GenBank/DDBJ whole genome shotgun (WGS) entry which is preliminary data.</text>
</comment>
<protein>
    <submittedName>
        <fullName evidence="1">Uncharacterized protein</fullName>
    </submittedName>
</protein>
<evidence type="ECO:0000313" key="2">
    <source>
        <dbReference type="Proteomes" id="UP000630149"/>
    </source>
</evidence>
<reference evidence="1" key="2">
    <citation type="submission" date="2020-09" db="EMBL/GenBank/DDBJ databases">
        <authorList>
            <person name="Sun Q."/>
            <person name="Ohkuma M."/>
        </authorList>
    </citation>
    <scope>NUCLEOTIDE SEQUENCE</scope>
    <source>
        <strain evidence="1">JCM 13919</strain>
    </source>
</reference>
<dbReference type="Proteomes" id="UP000630149">
    <property type="component" value="Unassembled WGS sequence"/>
</dbReference>
<reference evidence="1" key="1">
    <citation type="journal article" date="2014" name="Int. J. Syst. Evol. Microbiol.">
        <title>Complete genome sequence of Corynebacterium casei LMG S-19264T (=DSM 44701T), isolated from a smear-ripened cheese.</title>
        <authorList>
            <consortium name="US DOE Joint Genome Institute (JGI-PGF)"/>
            <person name="Walter F."/>
            <person name="Albersmeier A."/>
            <person name="Kalinowski J."/>
            <person name="Ruckert C."/>
        </authorList>
    </citation>
    <scope>NUCLEOTIDE SEQUENCE</scope>
    <source>
        <strain evidence="1">JCM 13919</strain>
    </source>
</reference>
<keyword evidence="2" id="KW-1185">Reference proteome</keyword>
<organism evidence="1 2">
    <name type="scientific">Legionella impletisoli</name>
    <dbReference type="NCBI Taxonomy" id="343510"/>
    <lineage>
        <taxon>Bacteria</taxon>
        <taxon>Pseudomonadati</taxon>
        <taxon>Pseudomonadota</taxon>
        <taxon>Gammaproteobacteria</taxon>
        <taxon>Legionellales</taxon>
        <taxon>Legionellaceae</taxon>
        <taxon>Legionella</taxon>
    </lineage>
</organism>